<dbReference type="Proteomes" id="UP000198940">
    <property type="component" value="Unassembled WGS sequence"/>
</dbReference>
<dbReference type="AlphaFoldDB" id="A0A1M7CQV6"/>
<reference evidence="2 3" key="1">
    <citation type="submission" date="2016-11" db="EMBL/GenBank/DDBJ databases">
        <authorList>
            <person name="Varghese N."/>
            <person name="Submissions S."/>
        </authorList>
    </citation>
    <scope>NUCLEOTIDE SEQUENCE [LARGE SCALE GENOMIC DNA]</scope>
    <source>
        <strain evidence="2 3">CGMCC 1.12174</strain>
        <strain evidence="1 4">DSM 26351</strain>
    </source>
</reference>
<name>A0A1M7CQV6_9FLAO</name>
<protein>
    <submittedName>
        <fullName evidence="2">Uncharacterized protein</fullName>
    </submittedName>
</protein>
<accession>A0A1M7CQV6</accession>
<dbReference type="Pfam" id="PF20311">
    <property type="entry name" value="DUF6607"/>
    <property type="match status" value="1"/>
</dbReference>
<dbReference type="RefSeq" id="WP_072883023.1">
    <property type="nucleotide sequence ID" value="NZ_FOKU01000017.1"/>
</dbReference>
<organism evidence="2 3">
    <name type="scientific">Flagellimonas taeanensis</name>
    <dbReference type="NCBI Taxonomy" id="1005926"/>
    <lineage>
        <taxon>Bacteria</taxon>
        <taxon>Pseudomonadati</taxon>
        <taxon>Bacteroidota</taxon>
        <taxon>Flavobacteriia</taxon>
        <taxon>Flavobacteriales</taxon>
        <taxon>Flavobacteriaceae</taxon>
        <taxon>Flagellimonas</taxon>
    </lineage>
</organism>
<dbReference type="EMBL" id="FRAT01000015">
    <property type="protein sequence ID" value="SHL69443.1"/>
    <property type="molecule type" value="Genomic_DNA"/>
</dbReference>
<dbReference type="InterPro" id="IPR046715">
    <property type="entry name" value="DUF6607"/>
</dbReference>
<dbReference type="STRING" id="1055723.SAMN05216293_4082"/>
<sequence length="307" mass="35702">MKKSIIFLMLLIGGASMTHSQEKKELDRKAILDMCGCYEVTFKYTETFAPEIDYEKKLDYTSKALELALPIIDEENKISLQHLLVINDSTVIKHWRQDWLFENQKVFHYNGGNSWNFTQLPADAVKGQWTQKVYQVDDSPRYSGSSTWVHYDGKHYWENTSDSPLPRREYSKRSDYNVMARGNRQEITSYGWVHEQDNDKIIRKEGAEDVLLAQEKGFNIYKKVADADCKVAADWWAAHKEFWAKARAAWDEVYEREGDLTLLKQVDGQPLFVQFYSLEEKNANKGQILELIKSFVSDKKKGENAGK</sequence>
<evidence type="ECO:0000313" key="3">
    <source>
        <dbReference type="Proteomes" id="UP000184031"/>
    </source>
</evidence>
<dbReference type="EMBL" id="FOKU01000017">
    <property type="protein sequence ID" value="SFC65355.1"/>
    <property type="molecule type" value="Genomic_DNA"/>
</dbReference>
<keyword evidence="4" id="KW-1185">Reference proteome</keyword>
<evidence type="ECO:0000313" key="4">
    <source>
        <dbReference type="Proteomes" id="UP000198940"/>
    </source>
</evidence>
<comment type="caution">
    <text evidence="2">The sequence shown here is derived from an EMBL/GenBank/DDBJ whole genome shotgun (WGS) entry which is preliminary data.</text>
</comment>
<dbReference type="OrthoDB" id="8564954at2"/>
<evidence type="ECO:0000313" key="2">
    <source>
        <dbReference type="EMBL" id="SHL69443.1"/>
    </source>
</evidence>
<dbReference type="Proteomes" id="UP000184031">
    <property type="component" value="Unassembled WGS sequence"/>
</dbReference>
<proteinExistence type="predicted"/>
<evidence type="ECO:0000313" key="1">
    <source>
        <dbReference type="EMBL" id="SFC65355.1"/>
    </source>
</evidence>
<gene>
    <name evidence="1" type="ORF">SAMN04487891_11732</name>
    <name evidence="2" type="ORF">SAMN05216293_4082</name>
</gene>